<dbReference type="PROSITE" id="PS50930">
    <property type="entry name" value="HTH_LYTTR"/>
    <property type="match status" value="1"/>
</dbReference>
<dbReference type="InterPro" id="IPR046947">
    <property type="entry name" value="LytR-like"/>
</dbReference>
<dbReference type="GO" id="GO:0000156">
    <property type="term" value="F:phosphorelay response regulator activity"/>
    <property type="evidence" value="ECO:0007669"/>
    <property type="project" value="InterPro"/>
</dbReference>
<dbReference type="OrthoDB" id="1646880at2"/>
<dbReference type="InterPro" id="IPR011006">
    <property type="entry name" value="CheY-like_superfamily"/>
</dbReference>
<reference key="2">
    <citation type="submission" date="2011-04" db="EMBL/GenBank/DDBJ databases">
        <title>Complete sequence of chromosome of Haliscomenobacter hydrossis DSM 1100.</title>
        <authorList>
            <consortium name="US DOE Joint Genome Institute (JGI-PGF)"/>
            <person name="Lucas S."/>
            <person name="Han J."/>
            <person name="Lapidus A."/>
            <person name="Bruce D."/>
            <person name="Goodwin L."/>
            <person name="Pitluck S."/>
            <person name="Peters L."/>
            <person name="Kyrpides N."/>
            <person name="Mavromatis K."/>
            <person name="Ivanova N."/>
            <person name="Ovchinnikova G."/>
            <person name="Pagani I."/>
            <person name="Daligault H."/>
            <person name="Detter J.C."/>
            <person name="Han C."/>
            <person name="Land M."/>
            <person name="Hauser L."/>
            <person name="Markowitz V."/>
            <person name="Cheng J.-F."/>
            <person name="Hugenholtz P."/>
            <person name="Woyke T."/>
            <person name="Wu D."/>
            <person name="Verbarg S."/>
            <person name="Frueling A."/>
            <person name="Brambilla E."/>
            <person name="Klenk H.-P."/>
            <person name="Eisen J.A."/>
        </authorList>
    </citation>
    <scope>NUCLEOTIDE SEQUENCE</scope>
    <source>
        <strain>DSM 1100</strain>
    </source>
</reference>
<dbReference type="Gene3D" id="2.40.50.1020">
    <property type="entry name" value="LytTr DNA-binding domain"/>
    <property type="match status" value="1"/>
</dbReference>
<dbReference type="GO" id="GO:0003677">
    <property type="term" value="F:DNA binding"/>
    <property type="evidence" value="ECO:0007669"/>
    <property type="project" value="InterPro"/>
</dbReference>
<dbReference type="KEGG" id="hhy:Halhy_1332"/>
<feature type="domain" description="Response regulatory" evidence="2">
    <location>
        <begin position="6"/>
        <end position="118"/>
    </location>
</feature>
<dbReference type="Pfam" id="PF04397">
    <property type="entry name" value="LytTR"/>
    <property type="match status" value="1"/>
</dbReference>
<evidence type="ECO:0000313" key="5">
    <source>
        <dbReference type="Proteomes" id="UP000008461"/>
    </source>
</evidence>
<evidence type="ECO:0000313" key="4">
    <source>
        <dbReference type="EMBL" id="AEE49227.1"/>
    </source>
</evidence>
<dbReference type="SMART" id="SM00448">
    <property type="entry name" value="REC"/>
    <property type="match status" value="1"/>
</dbReference>
<dbReference type="PANTHER" id="PTHR37299:SF1">
    <property type="entry name" value="STAGE 0 SPORULATION PROTEIN A HOMOLOG"/>
    <property type="match status" value="1"/>
</dbReference>
<dbReference type="STRING" id="760192.Halhy_1332"/>
<dbReference type="eggNOG" id="COG3279">
    <property type="taxonomic scope" value="Bacteria"/>
</dbReference>
<sequence>MQSIHTVVVEDEQAGLENLLLKIARNSPYIEVIGTYTSGETAIEGIPKDLPDLVFLDINLGTMTGFDVLERLKDVPFEIIITTSYDQYALQAIKANALDYLLKPIDELELVQAINKAVKVIQAKSKTASRIAVPIKNGLKFLNTDDIVYCKADNNCTFIHLTDGKKILVTRTLNDIVQKLPEPKFFRVHRSSLINLNFVDSFSNEDGGYLIMKDKEELSVSREKKEELMRRLAK</sequence>
<accession>F4KV61</accession>
<evidence type="ECO:0000256" key="1">
    <source>
        <dbReference type="PROSITE-ProRule" id="PRU00169"/>
    </source>
</evidence>
<reference evidence="4 5" key="1">
    <citation type="journal article" date="2011" name="Stand. Genomic Sci.">
        <title>Complete genome sequence of Haliscomenobacter hydrossis type strain (O).</title>
        <authorList>
            <consortium name="US DOE Joint Genome Institute (JGI-PGF)"/>
            <person name="Daligault H."/>
            <person name="Lapidus A."/>
            <person name="Zeytun A."/>
            <person name="Nolan M."/>
            <person name="Lucas S."/>
            <person name="Del Rio T.G."/>
            <person name="Tice H."/>
            <person name="Cheng J.F."/>
            <person name="Tapia R."/>
            <person name="Han C."/>
            <person name="Goodwin L."/>
            <person name="Pitluck S."/>
            <person name="Liolios K."/>
            <person name="Pagani I."/>
            <person name="Ivanova N."/>
            <person name="Huntemann M."/>
            <person name="Mavromatis K."/>
            <person name="Mikhailova N."/>
            <person name="Pati A."/>
            <person name="Chen A."/>
            <person name="Palaniappan K."/>
            <person name="Land M."/>
            <person name="Hauser L."/>
            <person name="Brambilla E.M."/>
            <person name="Rohde M."/>
            <person name="Verbarg S."/>
            <person name="Goker M."/>
            <person name="Bristow J."/>
            <person name="Eisen J.A."/>
            <person name="Markowitz V."/>
            <person name="Hugenholtz P."/>
            <person name="Kyrpides N.C."/>
            <person name="Klenk H.P."/>
            <person name="Woyke T."/>
        </authorList>
    </citation>
    <scope>NUCLEOTIDE SEQUENCE [LARGE SCALE GENOMIC DNA]</scope>
    <source>
        <strain evidence="5">ATCC 27775 / DSM 1100 / LMG 10767 / O</strain>
    </source>
</reference>
<dbReference type="AlphaFoldDB" id="F4KV61"/>
<dbReference type="Gene3D" id="3.40.50.2300">
    <property type="match status" value="1"/>
</dbReference>
<keyword evidence="1" id="KW-0597">Phosphoprotein</keyword>
<feature type="modified residue" description="4-aspartylphosphate" evidence="1">
    <location>
        <position position="57"/>
    </location>
</feature>
<dbReference type="PROSITE" id="PS50110">
    <property type="entry name" value="RESPONSE_REGULATORY"/>
    <property type="match status" value="1"/>
</dbReference>
<feature type="domain" description="HTH LytTR-type" evidence="3">
    <location>
        <begin position="131"/>
        <end position="234"/>
    </location>
</feature>
<dbReference type="EMBL" id="CP002691">
    <property type="protein sequence ID" value="AEE49227.1"/>
    <property type="molecule type" value="Genomic_DNA"/>
</dbReference>
<dbReference type="PANTHER" id="PTHR37299">
    <property type="entry name" value="TRANSCRIPTIONAL REGULATOR-RELATED"/>
    <property type="match status" value="1"/>
</dbReference>
<evidence type="ECO:0000259" key="2">
    <source>
        <dbReference type="PROSITE" id="PS50110"/>
    </source>
</evidence>
<keyword evidence="5" id="KW-1185">Reference proteome</keyword>
<name>F4KV61_HALH1</name>
<protein>
    <submittedName>
        <fullName evidence="4">Two component transcriptional regulator, LytTR family</fullName>
    </submittedName>
</protein>
<dbReference type="RefSeq" id="WP_013763781.1">
    <property type="nucleotide sequence ID" value="NC_015510.1"/>
</dbReference>
<dbReference type="SUPFAM" id="SSF52172">
    <property type="entry name" value="CheY-like"/>
    <property type="match status" value="1"/>
</dbReference>
<evidence type="ECO:0000259" key="3">
    <source>
        <dbReference type="PROSITE" id="PS50930"/>
    </source>
</evidence>
<dbReference type="InterPro" id="IPR007492">
    <property type="entry name" value="LytTR_DNA-bd_dom"/>
</dbReference>
<dbReference type="Proteomes" id="UP000008461">
    <property type="component" value="Chromosome"/>
</dbReference>
<dbReference type="HOGENOM" id="CLU_000445_14_1_10"/>
<proteinExistence type="predicted"/>
<organism evidence="4 5">
    <name type="scientific">Haliscomenobacter hydrossis (strain ATCC 27775 / DSM 1100 / LMG 10767 / O)</name>
    <dbReference type="NCBI Taxonomy" id="760192"/>
    <lineage>
        <taxon>Bacteria</taxon>
        <taxon>Pseudomonadati</taxon>
        <taxon>Bacteroidota</taxon>
        <taxon>Saprospiria</taxon>
        <taxon>Saprospirales</taxon>
        <taxon>Haliscomenobacteraceae</taxon>
        <taxon>Haliscomenobacter</taxon>
    </lineage>
</organism>
<dbReference type="InterPro" id="IPR001789">
    <property type="entry name" value="Sig_transdc_resp-reg_receiver"/>
</dbReference>
<dbReference type="Pfam" id="PF00072">
    <property type="entry name" value="Response_reg"/>
    <property type="match status" value="1"/>
</dbReference>
<dbReference type="SMART" id="SM00850">
    <property type="entry name" value="LytTR"/>
    <property type="match status" value="1"/>
</dbReference>
<gene>
    <name evidence="4" type="ordered locus">Halhy_1332</name>
</gene>